<feature type="domain" description="FAD-dependent protein C-terminal" evidence="1">
    <location>
        <begin position="272"/>
        <end position="460"/>
    </location>
</feature>
<evidence type="ECO:0000313" key="2">
    <source>
        <dbReference type="EMBL" id="MBB5020710.1"/>
    </source>
</evidence>
<dbReference type="AlphaFoldDB" id="A0A7W7Y258"/>
<dbReference type="Pfam" id="PF21688">
    <property type="entry name" value="FAD-depend_C"/>
    <property type="match status" value="1"/>
</dbReference>
<dbReference type="InterPro" id="IPR049516">
    <property type="entry name" value="FAD-depend_C"/>
</dbReference>
<dbReference type="PANTHER" id="PTHR42842">
    <property type="entry name" value="FAD/NAD(P)-BINDING OXIDOREDUCTASE"/>
    <property type="match status" value="1"/>
</dbReference>
<protein>
    <recommendedName>
        <fullName evidence="1">FAD-dependent protein C-terminal domain-containing protein</fullName>
    </recommendedName>
</protein>
<proteinExistence type="predicted"/>
<dbReference type="PANTHER" id="PTHR42842:SF3">
    <property type="entry name" value="FAD_NAD(P)-BINDING OXIDOREDUCTASE FAMILY PROTEIN"/>
    <property type="match status" value="1"/>
</dbReference>
<dbReference type="Gene3D" id="3.30.70.2700">
    <property type="match status" value="1"/>
</dbReference>
<keyword evidence="3" id="KW-1185">Reference proteome</keyword>
<dbReference type="Pfam" id="PF13450">
    <property type="entry name" value="NAD_binding_8"/>
    <property type="match status" value="1"/>
</dbReference>
<dbReference type="RefSeq" id="WP_183728029.1">
    <property type="nucleotide sequence ID" value="NZ_JACHID010000001.1"/>
</dbReference>
<name>A0A7W7Y258_9BACT</name>
<comment type="caution">
    <text evidence="2">The sequence shown here is derived from an EMBL/GenBank/DDBJ whole genome shotgun (WGS) entry which is preliminary data.</text>
</comment>
<dbReference type="EMBL" id="JACHID010000001">
    <property type="protein sequence ID" value="MBB5020710.1"/>
    <property type="molecule type" value="Genomic_DNA"/>
</dbReference>
<gene>
    <name evidence="2" type="ORF">HNR37_000013</name>
</gene>
<dbReference type="Proteomes" id="UP000528322">
    <property type="component" value="Unassembled WGS sequence"/>
</dbReference>
<evidence type="ECO:0000313" key="3">
    <source>
        <dbReference type="Proteomes" id="UP000528322"/>
    </source>
</evidence>
<sequence length="513" mass="56433">MNRQIQITIPYGCNLAQAICQQETSLQPEQISDVRIIKRSIDARQRHKAIREILTLEYALDGEKLHRPTLEDTPTCQQIQRLQTQKPATDPIIIVGAGPAGLLCAYTLSRAGIPVEVIEQGNAVEQRQRDVQTFWQGGELKPQSNVQFGEGGAGTFSDGKLTTRIKSPHRDFILQLLVQSGAPENILWDAKPHVGTDILQKVLQRLRRELVDQGVIFKFGSHFQGLCWHAEAHQAIIDGIARPFNRLVLAVGNSARSTFQQLRKPLQLESKPLAIGVRIEHPRNLIDKRQYGKWHQQMPAAEYQLRTSCAQRGVYSFCMCPGGIVVNASSEPEHVCVNGMSYHNRQSPYSNSAIVVTVDQKDFASSAPLAGMEYQRHIEAACFRASGSYAPPAMGAMDFIQQRHATSYATSTAPHAHFCNIAPLLPAPVVQALRLALPVFQQKIPGFIEEGVLIAPETRTSSPVRFPRDPVARHSTVSHRIFPCGEGAGYAGGIVSAAVDGVNTAMAILTQTP</sequence>
<evidence type="ECO:0000259" key="1">
    <source>
        <dbReference type="Pfam" id="PF21688"/>
    </source>
</evidence>
<dbReference type="InterPro" id="IPR028348">
    <property type="entry name" value="FAD-binding_protein"/>
</dbReference>
<reference evidence="2 3" key="1">
    <citation type="submission" date="2020-08" db="EMBL/GenBank/DDBJ databases">
        <title>Genomic Encyclopedia of Type Strains, Phase IV (KMG-IV): sequencing the most valuable type-strain genomes for metagenomic binning, comparative biology and taxonomic classification.</title>
        <authorList>
            <person name="Goeker M."/>
        </authorList>
    </citation>
    <scope>NUCLEOTIDE SEQUENCE [LARGE SCALE GENOMIC DNA]</scope>
    <source>
        <strain evidence="2 3">DSM 22071</strain>
    </source>
</reference>
<dbReference type="Gene3D" id="3.50.50.60">
    <property type="entry name" value="FAD/NAD(P)-binding domain"/>
    <property type="match status" value="2"/>
</dbReference>
<dbReference type="InterPro" id="IPR036188">
    <property type="entry name" value="FAD/NAD-bd_sf"/>
</dbReference>
<accession>A0A7W7Y258</accession>
<dbReference type="PIRSF" id="PIRSF038984">
    <property type="entry name" value="FAD_binding_protein"/>
    <property type="match status" value="1"/>
</dbReference>
<dbReference type="SUPFAM" id="SSF51905">
    <property type="entry name" value="FAD/NAD(P)-binding domain"/>
    <property type="match status" value="1"/>
</dbReference>
<organism evidence="2 3">
    <name type="scientific">Desulfurispira natronophila</name>
    <dbReference type="NCBI Taxonomy" id="682562"/>
    <lineage>
        <taxon>Bacteria</taxon>
        <taxon>Pseudomonadati</taxon>
        <taxon>Chrysiogenota</taxon>
        <taxon>Chrysiogenia</taxon>
        <taxon>Chrysiogenales</taxon>
        <taxon>Chrysiogenaceae</taxon>
        <taxon>Desulfurispira</taxon>
    </lineage>
</organism>